<name>A0ABS4FYN2_9BACL</name>
<dbReference type="Pfam" id="PF13508">
    <property type="entry name" value="Acetyltransf_7"/>
    <property type="match status" value="1"/>
</dbReference>
<organism evidence="2 3">
    <name type="scientific">Paenibacillus turicensis</name>
    <dbReference type="NCBI Taxonomy" id="160487"/>
    <lineage>
        <taxon>Bacteria</taxon>
        <taxon>Bacillati</taxon>
        <taxon>Bacillota</taxon>
        <taxon>Bacilli</taxon>
        <taxon>Bacillales</taxon>
        <taxon>Paenibacillaceae</taxon>
        <taxon>Paenibacillus</taxon>
    </lineage>
</organism>
<accession>A0ABS4FYN2</accession>
<proteinExistence type="predicted"/>
<dbReference type="SUPFAM" id="SSF55729">
    <property type="entry name" value="Acyl-CoA N-acyltransferases (Nat)"/>
    <property type="match status" value="1"/>
</dbReference>
<dbReference type="PANTHER" id="PTHR42791">
    <property type="entry name" value="GNAT FAMILY ACETYLTRANSFERASE"/>
    <property type="match status" value="1"/>
</dbReference>
<dbReference type="PANTHER" id="PTHR42791:SF1">
    <property type="entry name" value="N-ACETYLTRANSFERASE DOMAIN-CONTAINING PROTEIN"/>
    <property type="match status" value="1"/>
</dbReference>
<dbReference type="Gene3D" id="3.40.630.30">
    <property type="match status" value="1"/>
</dbReference>
<dbReference type="Proteomes" id="UP001519272">
    <property type="component" value="Unassembled WGS sequence"/>
</dbReference>
<gene>
    <name evidence="2" type="ORF">J2Z32_004363</name>
</gene>
<dbReference type="CDD" id="cd04301">
    <property type="entry name" value="NAT_SF"/>
    <property type="match status" value="1"/>
</dbReference>
<evidence type="ECO:0000259" key="1">
    <source>
        <dbReference type="PROSITE" id="PS51186"/>
    </source>
</evidence>
<reference evidence="2 3" key="1">
    <citation type="submission" date="2021-03" db="EMBL/GenBank/DDBJ databases">
        <title>Genomic Encyclopedia of Type Strains, Phase IV (KMG-IV): sequencing the most valuable type-strain genomes for metagenomic binning, comparative biology and taxonomic classification.</title>
        <authorList>
            <person name="Goeker M."/>
        </authorList>
    </citation>
    <scope>NUCLEOTIDE SEQUENCE [LARGE SCALE GENOMIC DNA]</scope>
    <source>
        <strain evidence="2 3">DSM 14349</strain>
    </source>
</reference>
<protein>
    <submittedName>
        <fullName evidence="2">Ribosomal protein S18 acetylase RimI-like enzyme</fullName>
    </submittedName>
</protein>
<dbReference type="InterPro" id="IPR052523">
    <property type="entry name" value="Trichothecene_AcTrans"/>
</dbReference>
<dbReference type="PROSITE" id="PS51186">
    <property type="entry name" value="GNAT"/>
    <property type="match status" value="1"/>
</dbReference>
<keyword evidence="3" id="KW-1185">Reference proteome</keyword>
<comment type="caution">
    <text evidence="2">The sequence shown here is derived from an EMBL/GenBank/DDBJ whole genome shotgun (WGS) entry which is preliminary data.</text>
</comment>
<dbReference type="InterPro" id="IPR016181">
    <property type="entry name" value="Acyl_CoA_acyltransferase"/>
</dbReference>
<dbReference type="RefSeq" id="WP_210091258.1">
    <property type="nucleotide sequence ID" value="NZ_JAGGKG010000031.1"/>
</dbReference>
<sequence length="211" mass="24689">MQFRKATRDDLKEMSQLAATSFADYVIYEQSVKSTFKTKAKYHRFLYEMHYVQFATFLRKGTSLVGTIDDEIVSFALLESPQFKSLTLWDYVWSGGLRLIPYMLKNRLLHFMNKMDKASEKCIDGTPHSWYLSMLAVSKLHQGKQLGTKMIQDCVIPFVKKQGGRRLTLITNNEVNQKFYHKNGFVQFFADKLHFKDGFANNWSFEMDLKS</sequence>
<dbReference type="InterPro" id="IPR000182">
    <property type="entry name" value="GNAT_dom"/>
</dbReference>
<feature type="domain" description="N-acetyltransferase" evidence="1">
    <location>
        <begin position="1"/>
        <end position="208"/>
    </location>
</feature>
<dbReference type="EMBL" id="JAGGKG010000031">
    <property type="protein sequence ID" value="MBP1907682.1"/>
    <property type="molecule type" value="Genomic_DNA"/>
</dbReference>
<evidence type="ECO:0000313" key="3">
    <source>
        <dbReference type="Proteomes" id="UP001519272"/>
    </source>
</evidence>
<evidence type="ECO:0000313" key="2">
    <source>
        <dbReference type="EMBL" id="MBP1907682.1"/>
    </source>
</evidence>